<dbReference type="EMBL" id="JBHMFI010000001">
    <property type="protein sequence ID" value="MFB9073451.1"/>
    <property type="molecule type" value="Genomic_DNA"/>
</dbReference>
<evidence type="ECO:0000313" key="3">
    <source>
        <dbReference type="Proteomes" id="UP001589575"/>
    </source>
</evidence>
<proteinExistence type="predicted"/>
<evidence type="ECO:0000256" key="1">
    <source>
        <dbReference type="SAM" id="MobiDB-lite"/>
    </source>
</evidence>
<comment type="caution">
    <text evidence="2">The sequence shown here is derived from an EMBL/GenBank/DDBJ whole genome shotgun (WGS) entry which is preliminary data.</text>
</comment>
<gene>
    <name evidence="2" type="ORF">ACFFX0_20520</name>
</gene>
<dbReference type="Proteomes" id="UP001589575">
    <property type="component" value="Unassembled WGS sequence"/>
</dbReference>
<sequence length="89" mass="9380">MAGTADDVAHPQLGHHCGTDPRIGDRTGPAPVRGHSPSRDPGPAAGVCHPGQLPCPPRGDRQAIDHHRGPHGTPGGVLPQGRRFRQRCR</sequence>
<accession>A0ABV5G3D9</accession>
<organism evidence="2 3">
    <name type="scientific">Citricoccus parietis</name>
    <dbReference type="NCBI Taxonomy" id="592307"/>
    <lineage>
        <taxon>Bacteria</taxon>
        <taxon>Bacillati</taxon>
        <taxon>Actinomycetota</taxon>
        <taxon>Actinomycetes</taxon>
        <taxon>Micrococcales</taxon>
        <taxon>Micrococcaceae</taxon>
        <taxon>Citricoccus</taxon>
    </lineage>
</organism>
<reference evidence="2 3" key="1">
    <citation type="submission" date="2024-09" db="EMBL/GenBank/DDBJ databases">
        <authorList>
            <person name="Sun Q."/>
            <person name="Mori K."/>
        </authorList>
    </citation>
    <scope>NUCLEOTIDE SEQUENCE [LARGE SCALE GENOMIC DNA]</scope>
    <source>
        <strain evidence="2 3">CCM 7609</strain>
    </source>
</reference>
<feature type="region of interest" description="Disordered" evidence="1">
    <location>
        <begin position="1"/>
        <end position="89"/>
    </location>
</feature>
<protein>
    <submittedName>
        <fullName evidence="2">Uncharacterized protein</fullName>
    </submittedName>
</protein>
<feature type="compositionally biased region" description="Basic and acidic residues" evidence="1">
    <location>
        <begin position="58"/>
        <end position="67"/>
    </location>
</feature>
<name>A0ABV5G3D9_9MICC</name>
<evidence type="ECO:0000313" key="2">
    <source>
        <dbReference type="EMBL" id="MFB9073451.1"/>
    </source>
</evidence>
<keyword evidence="3" id="KW-1185">Reference proteome</keyword>